<dbReference type="AlphaFoldDB" id="K0RR66"/>
<comment type="caution">
    <text evidence="1">The sequence shown here is derived from an EMBL/GenBank/DDBJ whole genome shotgun (WGS) entry which is preliminary data.</text>
</comment>
<name>K0RR66_THAOC</name>
<dbReference type="Proteomes" id="UP000266841">
    <property type="component" value="Unassembled WGS sequence"/>
</dbReference>
<sequence length="222" mass="25279">MQQLCHKGAIKRGDKVFFNAGSLLWDYPDLSDSSVVGDILWHRLHPYFDQQEIKEGYRFKPYARIQSRGGSSFLRSQYESETETCDDSTLGDDESVTSESLFTKLLVSDRKRRSLCEIDFAFEELPPGVTCSTIQEYKEHHQLSLGLYVQEFAIDEVAISLLVRYVNTLGREVFDLGLSWGGINGLTVKGIQPGRFTATEGFWNQRYVGMSWRRDLKPGSAV</sequence>
<organism evidence="1 2">
    <name type="scientific">Thalassiosira oceanica</name>
    <name type="common">Marine diatom</name>
    <dbReference type="NCBI Taxonomy" id="159749"/>
    <lineage>
        <taxon>Eukaryota</taxon>
        <taxon>Sar</taxon>
        <taxon>Stramenopiles</taxon>
        <taxon>Ochrophyta</taxon>
        <taxon>Bacillariophyta</taxon>
        <taxon>Coscinodiscophyceae</taxon>
        <taxon>Thalassiosirophycidae</taxon>
        <taxon>Thalassiosirales</taxon>
        <taxon>Thalassiosiraceae</taxon>
        <taxon>Thalassiosira</taxon>
    </lineage>
</organism>
<accession>K0RR66</accession>
<evidence type="ECO:0000313" key="2">
    <source>
        <dbReference type="Proteomes" id="UP000266841"/>
    </source>
</evidence>
<proteinExistence type="predicted"/>
<evidence type="ECO:0000313" key="1">
    <source>
        <dbReference type="EMBL" id="EJK56233.1"/>
    </source>
</evidence>
<keyword evidence="2" id="KW-1185">Reference proteome</keyword>
<reference evidence="1 2" key="1">
    <citation type="journal article" date="2012" name="Genome Biol.">
        <title>Genome and low-iron response of an oceanic diatom adapted to chronic iron limitation.</title>
        <authorList>
            <person name="Lommer M."/>
            <person name="Specht M."/>
            <person name="Roy A.S."/>
            <person name="Kraemer L."/>
            <person name="Andreson R."/>
            <person name="Gutowska M.A."/>
            <person name="Wolf J."/>
            <person name="Bergner S.V."/>
            <person name="Schilhabel M.B."/>
            <person name="Klostermeier U.C."/>
            <person name="Beiko R.G."/>
            <person name="Rosenstiel P."/>
            <person name="Hippler M."/>
            <person name="Laroche J."/>
        </authorList>
    </citation>
    <scope>NUCLEOTIDE SEQUENCE [LARGE SCALE GENOMIC DNA]</scope>
    <source>
        <strain evidence="1 2">CCMP1005</strain>
    </source>
</reference>
<dbReference type="OrthoDB" id="193843at2759"/>
<dbReference type="eggNOG" id="ENOG502S5B1">
    <property type="taxonomic scope" value="Eukaryota"/>
</dbReference>
<dbReference type="EMBL" id="AGNL01032048">
    <property type="protein sequence ID" value="EJK56233.1"/>
    <property type="molecule type" value="Genomic_DNA"/>
</dbReference>
<protein>
    <submittedName>
        <fullName evidence="1">Uncharacterized protein</fullName>
    </submittedName>
</protein>
<gene>
    <name evidence="1" type="ORF">THAOC_23922</name>
</gene>